<accession>A0A5B9D5W2</accession>
<sequence>MRNEAKKKGNKFLFHFILILIIFQSSILPLNLFIINIDRRKILSRSIQTPSSSSVNNLEIIQMNYSVDYEIVKNGKKTENTIPIMLYINGTENLYENGTISYYIGKNVTDETVLQLLANVFIEEQMNFFQNHQINEPFQTFFSYRREAMANNLSNFLTEASYTLFWLNTSGNNAGYLKQYRNIQFLNVVDPFLLGIYDENRIISEETWSDKKSDISKNVRILNSFYLRANYNNEQIINLHYDKTWTVLLRGKFENYDSDEDKYILDIKLVDSNLNLNYLPDNPYWDVRLRNFLIIAPLSSVGSIIVVFKIIKKSRIQKKEDILDKI</sequence>
<protein>
    <submittedName>
        <fullName evidence="2">Uncharacterized protein</fullName>
    </submittedName>
</protein>
<keyword evidence="1" id="KW-0812">Transmembrane</keyword>
<dbReference type="GeneID" id="41328183"/>
<organism evidence="2 3">
    <name type="scientific">Promethearchaeum syntrophicum</name>
    <dbReference type="NCBI Taxonomy" id="2594042"/>
    <lineage>
        <taxon>Archaea</taxon>
        <taxon>Promethearchaeati</taxon>
        <taxon>Promethearchaeota</taxon>
        <taxon>Promethearchaeia</taxon>
        <taxon>Promethearchaeales</taxon>
        <taxon>Promethearchaeaceae</taxon>
        <taxon>Promethearchaeum</taxon>
    </lineage>
</organism>
<evidence type="ECO:0000313" key="2">
    <source>
        <dbReference type="EMBL" id="QEE14366.1"/>
    </source>
</evidence>
<dbReference type="AlphaFoldDB" id="A0A5B9D5W2"/>
<keyword evidence="3" id="KW-1185">Reference proteome</keyword>
<reference evidence="2 3" key="2">
    <citation type="journal article" date="2024" name="Int. J. Syst. Evol. Microbiol.">
        <title>Promethearchaeum syntrophicum gen. nov., sp. nov., an anaerobic, obligately syntrophic archaeon, the first isolate of the lineage 'Asgard' archaea, and proposal of the new archaeal phylum Promethearchaeota phyl. nov. and kingdom Promethearchaeati regn. nov.</title>
        <authorList>
            <person name="Imachi H."/>
            <person name="Nobu M.K."/>
            <person name="Kato S."/>
            <person name="Takaki Y."/>
            <person name="Miyazaki M."/>
            <person name="Miyata M."/>
            <person name="Ogawara M."/>
            <person name="Saito Y."/>
            <person name="Sakai S."/>
            <person name="Tahara Y.O."/>
            <person name="Takano Y."/>
            <person name="Tasumi E."/>
            <person name="Uematsu K."/>
            <person name="Yoshimura T."/>
            <person name="Itoh T."/>
            <person name="Ohkuma M."/>
            <person name="Takai K."/>
        </authorList>
    </citation>
    <scope>NUCLEOTIDE SEQUENCE [LARGE SCALE GENOMIC DNA]</scope>
    <source>
        <strain evidence="2 3">MK-D1</strain>
    </source>
</reference>
<gene>
    <name evidence="2" type="ORF">DSAG12_00179</name>
</gene>
<dbReference type="RefSeq" id="WP_147661323.1">
    <property type="nucleotide sequence ID" value="NZ_CP042905.2"/>
</dbReference>
<keyword evidence="1" id="KW-1133">Transmembrane helix</keyword>
<reference evidence="2 3" key="1">
    <citation type="journal article" date="2020" name="Nature">
        <title>Isolation of an archaeon at the prokaryote-eukaryote interface.</title>
        <authorList>
            <person name="Imachi H."/>
            <person name="Nobu M.K."/>
            <person name="Nakahara N."/>
            <person name="Morono Y."/>
            <person name="Ogawara M."/>
            <person name="Takaki Y."/>
            <person name="Takano Y."/>
            <person name="Uematsu K."/>
            <person name="Ikuta T."/>
            <person name="Ito M."/>
            <person name="Matsui Y."/>
            <person name="Miyazaki M."/>
            <person name="Murata K."/>
            <person name="Saito Y."/>
            <person name="Sakai S."/>
            <person name="Song C."/>
            <person name="Tasumi E."/>
            <person name="Yamanaka Y."/>
            <person name="Yamaguchi T."/>
            <person name="Kamagata Y."/>
            <person name="Tamaki H."/>
            <person name="Takai K."/>
        </authorList>
    </citation>
    <scope>NUCLEOTIDE SEQUENCE [LARGE SCALE GENOMIC DNA]</scope>
    <source>
        <strain evidence="2 3">MK-D1</strain>
    </source>
</reference>
<evidence type="ECO:0000313" key="3">
    <source>
        <dbReference type="Proteomes" id="UP000321408"/>
    </source>
</evidence>
<keyword evidence="1" id="KW-0472">Membrane</keyword>
<evidence type="ECO:0000256" key="1">
    <source>
        <dbReference type="SAM" id="Phobius"/>
    </source>
</evidence>
<dbReference type="EMBL" id="CP042905">
    <property type="protein sequence ID" value="QEE14366.1"/>
    <property type="molecule type" value="Genomic_DNA"/>
</dbReference>
<dbReference type="KEGG" id="psyt:DSAG12_00179"/>
<name>A0A5B9D5W2_9ARCH</name>
<feature type="transmembrane region" description="Helical" evidence="1">
    <location>
        <begin position="12"/>
        <end position="35"/>
    </location>
</feature>
<proteinExistence type="predicted"/>
<dbReference type="Proteomes" id="UP000321408">
    <property type="component" value="Chromosome"/>
</dbReference>
<feature type="transmembrane region" description="Helical" evidence="1">
    <location>
        <begin position="292"/>
        <end position="311"/>
    </location>
</feature>